<keyword evidence="1" id="KW-0175">Coiled coil</keyword>
<feature type="region of interest" description="Disordered" evidence="2">
    <location>
        <begin position="1"/>
        <end position="43"/>
    </location>
</feature>
<comment type="caution">
    <text evidence="3">The sequence shown here is derived from an EMBL/GenBank/DDBJ whole genome shotgun (WGS) entry which is preliminary data.</text>
</comment>
<name>A0AAV7F4H8_ARIFI</name>
<dbReference type="Proteomes" id="UP000825729">
    <property type="component" value="Unassembled WGS sequence"/>
</dbReference>
<reference evidence="3 4" key="1">
    <citation type="submission" date="2021-07" db="EMBL/GenBank/DDBJ databases">
        <title>The Aristolochia fimbriata genome: insights into angiosperm evolution, floral development and chemical biosynthesis.</title>
        <authorList>
            <person name="Jiao Y."/>
        </authorList>
    </citation>
    <scope>NUCLEOTIDE SEQUENCE [LARGE SCALE GENOMIC DNA]</scope>
    <source>
        <strain evidence="3">IBCAS-2021</strain>
        <tissue evidence="3">Leaf</tissue>
    </source>
</reference>
<evidence type="ECO:0000313" key="4">
    <source>
        <dbReference type="Proteomes" id="UP000825729"/>
    </source>
</evidence>
<evidence type="ECO:0008006" key="5">
    <source>
        <dbReference type="Google" id="ProtNLM"/>
    </source>
</evidence>
<accession>A0AAV7F4H8</accession>
<organism evidence="3 4">
    <name type="scientific">Aristolochia fimbriata</name>
    <name type="common">White veined hardy Dutchman's pipe vine</name>
    <dbReference type="NCBI Taxonomy" id="158543"/>
    <lineage>
        <taxon>Eukaryota</taxon>
        <taxon>Viridiplantae</taxon>
        <taxon>Streptophyta</taxon>
        <taxon>Embryophyta</taxon>
        <taxon>Tracheophyta</taxon>
        <taxon>Spermatophyta</taxon>
        <taxon>Magnoliopsida</taxon>
        <taxon>Magnoliidae</taxon>
        <taxon>Piperales</taxon>
        <taxon>Aristolochiaceae</taxon>
        <taxon>Aristolochia</taxon>
    </lineage>
</organism>
<evidence type="ECO:0000256" key="2">
    <source>
        <dbReference type="SAM" id="MobiDB-lite"/>
    </source>
</evidence>
<proteinExistence type="predicted"/>
<evidence type="ECO:0000256" key="1">
    <source>
        <dbReference type="SAM" id="Coils"/>
    </source>
</evidence>
<protein>
    <recommendedName>
        <fullName evidence="5">Transcription factor AS1</fullName>
    </recommendedName>
</protein>
<dbReference type="PANTHER" id="PTHR47214">
    <property type="entry name" value="PROTEIN ROUGH SHEATH 2 HOMOLOG"/>
    <property type="match status" value="1"/>
</dbReference>
<sequence>MVTSNRFLPSDPPVLIPPWLSSSSNGPANPIRPPSPSVALTLSPSSVPAPAALPWLPQPAERPSSDNNNNGNLVLGNLNHHISSLDGMMASELAECFRELEEGHRQWMAHKKETAWRLRRVELQLESEKVSKRREKMEETESKVKALREEQKATLERIEAEYKEQILGLRRDAEAKEQKLVEQWTAKHLKVAKFLEQMGCRMPGAEPQSR</sequence>
<evidence type="ECO:0000313" key="3">
    <source>
        <dbReference type="EMBL" id="KAG9454682.1"/>
    </source>
</evidence>
<keyword evidence="4" id="KW-1185">Reference proteome</keyword>
<feature type="region of interest" description="Disordered" evidence="2">
    <location>
        <begin position="53"/>
        <end position="72"/>
    </location>
</feature>
<dbReference type="EMBL" id="JAINDJ010000003">
    <property type="protein sequence ID" value="KAG9454682.1"/>
    <property type="molecule type" value="Genomic_DNA"/>
</dbReference>
<gene>
    <name evidence="3" type="ORF">H6P81_007586</name>
</gene>
<dbReference type="InterPro" id="IPR052844">
    <property type="entry name" value="Leaf_Dev_Regulator"/>
</dbReference>
<feature type="coiled-coil region" evidence="1">
    <location>
        <begin position="120"/>
        <end position="179"/>
    </location>
</feature>
<dbReference type="AlphaFoldDB" id="A0AAV7F4H8"/>
<dbReference type="PANTHER" id="PTHR47214:SF3">
    <property type="entry name" value="TRANSCRIPTION FACTOR AS1"/>
    <property type="match status" value="1"/>
</dbReference>